<evidence type="ECO:0000256" key="8">
    <source>
        <dbReference type="SAM" id="MobiDB-lite"/>
    </source>
</evidence>
<dbReference type="GO" id="GO:0007030">
    <property type="term" value="P:Golgi organization"/>
    <property type="evidence" value="ECO:0007669"/>
    <property type="project" value="InterPro"/>
</dbReference>
<evidence type="ECO:0000313" key="10">
    <source>
        <dbReference type="Proteomes" id="UP000639772"/>
    </source>
</evidence>
<keyword evidence="2" id="KW-0812">Transmembrane</keyword>
<sequence>MASWLKVAEDLLEVVDRRAKLVVSELSDEQSDLQTSASNEAAVKTRKKLIAQKDPPRKPVNRSGKGTETDPRQKNTLSEPSLKASKDESNYGSAPDVASNHTSETSSELPPTSVKVIGISDSSHAEVTETVQVETVDSILERTLSPLNSEASEKLNGYHLADARSQGSTVIVDENLASDTQQERETTQNQNLDGQVNEENPLPALSQNTSKQVDNKADSFLMNVQDQLDEAQGLLKSAVSTGQSKEARLAKVCTGLSSRLQEYKSENSQLEELLVAERELSSSYEVRIKQLQQDLSALKAETATVEANMAESLSAKNAEIEFLVGTVDALKKQLSNSEGRLYLYRKTWKGL</sequence>
<comment type="subcellular location">
    <subcellularLocation>
        <location evidence="1">Golgi apparatus membrane</location>
        <topology evidence="1">Single-pass membrane protein</topology>
    </subcellularLocation>
</comment>
<protein>
    <submittedName>
        <fullName evidence="9">Uncharacterized protein</fullName>
    </submittedName>
</protein>
<comment type="caution">
    <text evidence="9">The sequence shown here is derived from an EMBL/GenBank/DDBJ whole genome shotgun (WGS) entry which is preliminary data.</text>
</comment>
<keyword evidence="3" id="KW-1133">Transmembrane helix</keyword>
<dbReference type="InterPro" id="IPR019177">
    <property type="entry name" value="Golgin_subfamily_A_member_5"/>
</dbReference>
<feature type="region of interest" description="Disordered" evidence="8">
    <location>
        <begin position="24"/>
        <end position="112"/>
    </location>
</feature>
<feature type="coiled-coil region" evidence="7">
    <location>
        <begin position="253"/>
        <end position="308"/>
    </location>
</feature>
<dbReference type="PANTHER" id="PTHR13815:SF7">
    <property type="entry name" value="GOLGIN SUBFAMILY A MEMBER 5"/>
    <property type="match status" value="1"/>
</dbReference>
<dbReference type="Proteomes" id="UP000639772">
    <property type="component" value="Unassembled WGS sequence"/>
</dbReference>
<evidence type="ECO:0000256" key="1">
    <source>
        <dbReference type="ARBA" id="ARBA00004194"/>
    </source>
</evidence>
<reference evidence="9 10" key="1">
    <citation type="journal article" date="2020" name="Nat. Food">
        <title>A phased Vanilla planifolia genome enables genetic improvement of flavour and production.</title>
        <authorList>
            <person name="Hasing T."/>
            <person name="Tang H."/>
            <person name="Brym M."/>
            <person name="Khazi F."/>
            <person name="Huang T."/>
            <person name="Chambers A.H."/>
        </authorList>
    </citation>
    <scope>NUCLEOTIDE SEQUENCE [LARGE SCALE GENOMIC DNA]</scope>
    <source>
        <tissue evidence="9">Leaf</tissue>
    </source>
</reference>
<proteinExistence type="predicted"/>
<dbReference type="PANTHER" id="PTHR13815">
    <property type="entry name" value="GOLGIN-84"/>
    <property type="match status" value="1"/>
</dbReference>
<evidence type="ECO:0000256" key="4">
    <source>
        <dbReference type="ARBA" id="ARBA00023034"/>
    </source>
</evidence>
<evidence type="ECO:0000256" key="6">
    <source>
        <dbReference type="ARBA" id="ARBA00023136"/>
    </source>
</evidence>
<dbReference type="GO" id="GO:0000139">
    <property type="term" value="C:Golgi membrane"/>
    <property type="evidence" value="ECO:0007669"/>
    <property type="project" value="UniProtKB-SubCell"/>
</dbReference>
<keyword evidence="4" id="KW-0333">Golgi apparatus</keyword>
<evidence type="ECO:0000256" key="5">
    <source>
        <dbReference type="ARBA" id="ARBA00023054"/>
    </source>
</evidence>
<organism evidence="9 10">
    <name type="scientific">Vanilla planifolia</name>
    <name type="common">Vanilla</name>
    <dbReference type="NCBI Taxonomy" id="51239"/>
    <lineage>
        <taxon>Eukaryota</taxon>
        <taxon>Viridiplantae</taxon>
        <taxon>Streptophyta</taxon>
        <taxon>Embryophyta</taxon>
        <taxon>Tracheophyta</taxon>
        <taxon>Spermatophyta</taxon>
        <taxon>Magnoliopsida</taxon>
        <taxon>Liliopsida</taxon>
        <taxon>Asparagales</taxon>
        <taxon>Orchidaceae</taxon>
        <taxon>Vanilloideae</taxon>
        <taxon>Vanilleae</taxon>
        <taxon>Vanilla</taxon>
    </lineage>
</organism>
<keyword evidence="6" id="KW-0472">Membrane</keyword>
<accession>A0A835RT75</accession>
<name>A0A835RT75_VANPL</name>
<evidence type="ECO:0000256" key="2">
    <source>
        <dbReference type="ARBA" id="ARBA00022692"/>
    </source>
</evidence>
<evidence type="ECO:0000256" key="7">
    <source>
        <dbReference type="SAM" id="Coils"/>
    </source>
</evidence>
<dbReference type="EMBL" id="JADCNM010000002">
    <property type="protein sequence ID" value="KAG0494296.1"/>
    <property type="molecule type" value="Genomic_DNA"/>
</dbReference>
<evidence type="ECO:0000256" key="3">
    <source>
        <dbReference type="ARBA" id="ARBA00022989"/>
    </source>
</evidence>
<evidence type="ECO:0000313" key="9">
    <source>
        <dbReference type="EMBL" id="KAG0494296.1"/>
    </source>
</evidence>
<feature type="region of interest" description="Disordered" evidence="8">
    <location>
        <begin position="177"/>
        <end position="204"/>
    </location>
</feature>
<dbReference type="GO" id="GO:0000301">
    <property type="term" value="P:retrograde transport, vesicle recycling within Golgi"/>
    <property type="evidence" value="ECO:0007669"/>
    <property type="project" value="TreeGrafter"/>
</dbReference>
<dbReference type="GO" id="GO:0031985">
    <property type="term" value="C:Golgi cisterna"/>
    <property type="evidence" value="ECO:0007669"/>
    <property type="project" value="TreeGrafter"/>
</dbReference>
<keyword evidence="5 7" id="KW-0175">Coiled coil</keyword>
<gene>
    <name evidence="9" type="ORF">HPP92_005290</name>
</gene>
<feature type="compositionally biased region" description="Low complexity" evidence="8">
    <location>
        <begin position="102"/>
        <end position="112"/>
    </location>
</feature>
<dbReference type="AlphaFoldDB" id="A0A835RT75"/>
<dbReference type="OrthoDB" id="1750061at2759"/>